<feature type="region of interest" description="Disordered" evidence="5">
    <location>
        <begin position="513"/>
        <end position="1477"/>
    </location>
</feature>
<dbReference type="EMBL" id="LN714487">
    <property type="protein sequence ID" value="CEL71073.1"/>
    <property type="molecule type" value="Genomic_DNA"/>
</dbReference>
<evidence type="ECO:0000256" key="1">
    <source>
        <dbReference type="ARBA" id="ARBA00022723"/>
    </source>
</evidence>
<dbReference type="VEuPathDB" id="ToxoDB:NCLIV_067360"/>
<feature type="compositionally biased region" description="Low complexity" evidence="5">
    <location>
        <begin position="1263"/>
        <end position="1285"/>
    </location>
</feature>
<name>F0VRG3_NEOCL</name>
<evidence type="ECO:0000256" key="3">
    <source>
        <dbReference type="ARBA" id="ARBA00022833"/>
    </source>
</evidence>
<feature type="compositionally biased region" description="Basic and acidic residues" evidence="5">
    <location>
        <begin position="859"/>
        <end position="870"/>
    </location>
</feature>
<dbReference type="OMA" id="HAYPTRT"/>
<dbReference type="Gene3D" id="3.30.40.10">
    <property type="entry name" value="Zinc/RING finger domain, C3HC4 (zinc finger)"/>
    <property type="match status" value="1"/>
</dbReference>
<gene>
    <name evidence="8" type="ORF">BN1204_067360</name>
    <name evidence="7" type="ORF">NCLIV_067360</name>
</gene>
<dbReference type="InterPro" id="IPR013083">
    <property type="entry name" value="Znf_RING/FYVE/PHD"/>
</dbReference>
<sequence length="1755" mass="182485">MLSIEQLHAHTCAELVGMCRELGLPHSGRRKQVLVQALYDYQRSNGGIPPQVVSRFAGRTSHAASRFSHAPHAMQAPSAHGQGSASAHAYIPPYSSQGYQHSAVNLYPPAAPHHASAYHAVHAASRHQTLLAGDGLGPLARSRGALANGGNQGASEGPHAGDRGGFGAGKAAQNAGVASSAGNEMFGRCLCRGTVGSAPRKGHTPTLKCILCNAWNHAGCYPADYNTQDFVCSMCRMKRLDPFFPVAEVLWDSRLEQSHYVLELNTQQLRKWRAEGKEVIVRCMQVDIHPLYQSWPKTMNIVVNGRVEETVAAPSWEHKRRDMPIPITQYLKNSRNRIEFTWTNYDEPQVFHIGVFLCDSRTPDSLSKQVWQCGQLNEPEAEKRVLDIINNRTGNSGKSDDSDDDDDVMCLEVTRRIKLLCPVTFTRIEVPCRGRACMHLQCYDLAGYLLVTKNTKAFNTRWKCPECHLYVRPDELVIDGFVQKILSGTDEDATVVELQADASFRVVTEDELKEESKRAEKQRQLASGGQAGGSSPEGELKASQDGPAKKAFEVVEMLSDSDEDEAEASGNATRDASAAPACTAPSFPAAVAPEGRPGSVGAQRAETPSVSPASSEASGPSLASDGSPQSESEAPEKPATPLTPSKIRERSRLDDDDGLPPQAAKRSRRVVVSPVSSPTPLADPAGSCPSAPPDLSLPSPSPKGDSTAALASPEPSSEGSSGPGSAGNSESPSRTLPGPLRREEQAILVVLSSDDDGDSPGQAGADKENHGEERKRGAGGRSPEPERNGGQAPGPSPLCFKQKQEFPPPEPATGSANATAAALGDSSGALPAVSAFPGGGESAASRDESAASRDQSAASRDESAASRDDSATGGTEFPGFALVQGLPNCAAGCPDTTSPRTDPLRPMQTALASPHFSLLAGAAADNPISVSDSSDGEEGSWREDGEGADSQEGGSDSQQQASSDPRKQASETELPPPSLSDSSSCPSSSQTETLSASRPPQPPLGSPGSAPVFPYSAPSSSPPPDMSPATLTGGAAPLPVAWSPEGENTGRDAQSKDLPWLSFPPSRGETAHAAASRWGSDAPPEGDSGASRASRRGRDGEREGHADGGKRPRSASDRPVAGVRRARAPVVPPPLFLSRSNGTGDEGRKLRQRSGEEGRRPPAGRGGDREADAEASGPASSTAVASQLSLSGVSASDTLGGSPQPTGLGEARPSPRASPQADPAASDQENAATNRPQLSPFPAPRGASVLGRRSTDPAPSPPVADAAAVPFLSPAPTSAGGPAPALQSRGPNLGGLSLHAPRAADEQERLERPSVRASQPAASPEDEFGRSSPTTCSASPSPGASAPSHDVWPHASPPASLSSSRAGALPVPSGGVSFSGASLPGSPSSRASFLAPAGAAHAGPEGSRGEGLEPGEEETVASGAGGPAYSQEEEQEELHRERLQRQKLDGQLRTEELQGRRGGLSGGCGLAPPAPARAGLPTPAFGPCSASLQPALAASQGQNAPSVLVSGIHAYPTRTQNPETAATYSASDFFENPFFSLPSGFPPAPAQSGPDCASAGERLVDATQPAPSLRVPDNLGERQPPALFAESLDREMFWPELNSVLDLEGEAPRAPRTLGALLSADARAPASMLPAFSATERFAPAQAGGQPSVFSGEEEETRTAERGGERPGRRAVLSPSAELSAGGDSELRRDSPEGAIHFLPQSPPAALGAFPVSAARPSMAPGLFRGREDFAFAQERTEAGESQNRARSGFQ</sequence>
<evidence type="ECO:0000259" key="6">
    <source>
        <dbReference type="PROSITE" id="PS51044"/>
    </source>
</evidence>
<feature type="region of interest" description="Disordered" evidence="5">
    <location>
        <begin position="142"/>
        <end position="169"/>
    </location>
</feature>
<reference evidence="8" key="4">
    <citation type="journal article" date="2015" name="PLoS ONE">
        <title>Comprehensive Evaluation of Toxoplasma gondii VEG and Neospora caninum LIV Genomes with Tachyzoite Stage Transcriptome and Proteome Defines Novel Transcript Features.</title>
        <authorList>
            <person name="Ramaprasad A."/>
            <person name="Mourier T."/>
            <person name="Naeem R."/>
            <person name="Malas T.B."/>
            <person name="Moussa E."/>
            <person name="Panigrahi A."/>
            <person name="Vermont S.J."/>
            <person name="Otto T.D."/>
            <person name="Wastling J."/>
            <person name="Pain A."/>
        </authorList>
    </citation>
    <scope>NUCLEOTIDE SEQUENCE</scope>
    <source>
        <strain evidence="8">Liverpool</strain>
    </source>
</reference>
<feature type="compositionally biased region" description="Polar residues" evidence="5">
    <location>
        <begin position="606"/>
        <end position="618"/>
    </location>
</feature>
<feature type="compositionally biased region" description="Polar residues" evidence="5">
    <location>
        <begin position="1178"/>
        <end position="1205"/>
    </location>
</feature>
<feature type="compositionally biased region" description="Low complexity" evidence="5">
    <location>
        <begin position="1395"/>
        <end position="1404"/>
    </location>
</feature>
<dbReference type="InterPro" id="IPR038654">
    <property type="entry name" value="PINIT_sf"/>
</dbReference>
<evidence type="ECO:0000256" key="5">
    <source>
        <dbReference type="SAM" id="MobiDB-lite"/>
    </source>
</evidence>
<evidence type="ECO:0000313" key="9">
    <source>
        <dbReference type="Proteomes" id="UP000007494"/>
    </source>
</evidence>
<reference evidence="9" key="3">
    <citation type="journal article" date="2012" name="PLoS Pathog.">
        <title>Comparative genomics of the apicomplexan parasites Toxoplasma gondii and Neospora caninum: Coccidia differing in host range and transmission strategy.</title>
        <authorList>
            <person name="Reid A.J."/>
            <person name="Vermont S.J."/>
            <person name="Cotton J.A."/>
            <person name="Harris D."/>
            <person name="Hill-Cawthorne G.A."/>
            <person name="Konen-Waisman S."/>
            <person name="Latham S.M."/>
            <person name="Mourier T."/>
            <person name="Norton R."/>
            <person name="Quail M.A."/>
            <person name="Sanders M."/>
            <person name="Shanmugam D."/>
            <person name="Sohal A."/>
            <person name="Wasmuth J.D."/>
            <person name="Brunk B."/>
            <person name="Grigg M.E."/>
            <person name="Howard J.C."/>
            <person name="Parkinson J."/>
            <person name="Roos D.S."/>
            <person name="Trees A.J."/>
            <person name="Berriman M."/>
            <person name="Pain A."/>
            <person name="Wastling J.M."/>
        </authorList>
    </citation>
    <scope>NUCLEOTIDE SEQUENCE [LARGE SCALE GENOMIC DNA]</scope>
    <source>
        <strain evidence="9">Liverpool</strain>
    </source>
</reference>
<dbReference type="SUPFAM" id="SSF57903">
    <property type="entry name" value="FYVE/PHD zinc finger"/>
    <property type="match status" value="1"/>
</dbReference>
<dbReference type="InParanoid" id="F0VRG3"/>
<feature type="compositionally biased region" description="Gly residues" evidence="5">
    <location>
        <begin position="1460"/>
        <end position="1469"/>
    </location>
</feature>
<feature type="compositionally biased region" description="Low complexity" evidence="5">
    <location>
        <begin position="812"/>
        <end position="822"/>
    </location>
</feature>
<feature type="region of interest" description="Disordered" evidence="5">
    <location>
        <begin position="1641"/>
        <end position="1707"/>
    </location>
</feature>
<dbReference type="Pfam" id="PF02891">
    <property type="entry name" value="zf-MIZ"/>
    <property type="match status" value="1"/>
</dbReference>
<dbReference type="Proteomes" id="UP000007494">
    <property type="component" value="Chromosome XII"/>
</dbReference>
<dbReference type="InterPro" id="IPR011011">
    <property type="entry name" value="Znf_FYVE_PHD"/>
</dbReference>
<dbReference type="EMBL" id="FR823393">
    <property type="protein sequence ID" value="CBZ56311.1"/>
    <property type="molecule type" value="Genomic_DNA"/>
</dbReference>
<reference evidence="7" key="2">
    <citation type="submission" date="2011-03" db="EMBL/GenBank/DDBJ databases">
        <title>Comparative genomics and transcriptomics of Neospora caninum and Toxoplasma gondii.</title>
        <authorList>
            <person name="Reid A.J."/>
            <person name="Sohal A."/>
            <person name="Harris D."/>
            <person name="Quail M."/>
            <person name="Sanders M."/>
            <person name="Berriman M."/>
            <person name="Wastling J.M."/>
            <person name="Pain A."/>
        </authorList>
    </citation>
    <scope>NUCLEOTIDE SEQUENCE</scope>
    <source>
        <strain evidence="7">Liverpool</strain>
    </source>
</reference>
<feature type="compositionally biased region" description="Basic and acidic residues" evidence="5">
    <location>
        <begin position="1302"/>
        <end position="1314"/>
    </location>
</feature>
<evidence type="ECO:0000256" key="4">
    <source>
        <dbReference type="PROSITE-ProRule" id="PRU00452"/>
    </source>
</evidence>
<evidence type="ECO:0000313" key="8">
    <source>
        <dbReference type="EMBL" id="CEL71073.1"/>
    </source>
</evidence>
<feature type="compositionally biased region" description="Low complexity" evidence="5">
    <location>
        <begin position="687"/>
        <end position="720"/>
    </location>
</feature>
<feature type="compositionally biased region" description="Low complexity" evidence="5">
    <location>
        <begin position="1331"/>
        <end position="1370"/>
    </location>
</feature>
<accession>F0VRG3</accession>
<dbReference type="RefSeq" id="XP_003886336.1">
    <property type="nucleotide sequence ID" value="XM_003886287.1"/>
</dbReference>
<feature type="compositionally biased region" description="Basic and acidic residues" evidence="5">
    <location>
        <begin position="1096"/>
        <end position="1116"/>
    </location>
</feature>
<reference evidence="7" key="1">
    <citation type="submission" date="2011-02" db="EMBL/GenBank/DDBJ databases">
        <authorList>
            <person name="Aslett M."/>
        </authorList>
    </citation>
    <scope>NUCLEOTIDE SEQUENCE</scope>
    <source>
        <strain evidence="7">Liverpool</strain>
    </source>
</reference>
<proteinExistence type="predicted"/>
<feature type="compositionally biased region" description="Basic and acidic residues" evidence="5">
    <location>
        <begin position="1437"/>
        <end position="1459"/>
    </location>
</feature>
<dbReference type="GO" id="GO:0008270">
    <property type="term" value="F:zinc ion binding"/>
    <property type="evidence" value="ECO:0007669"/>
    <property type="project" value="UniProtKB-KW"/>
</dbReference>
<protein>
    <submittedName>
        <fullName evidence="7">Suppressor of variegation 2-10, isoform E,related</fullName>
    </submittedName>
</protein>
<feature type="compositionally biased region" description="Basic and acidic residues" evidence="5">
    <location>
        <begin position="1145"/>
        <end position="1172"/>
    </location>
</feature>
<evidence type="ECO:0000313" key="7">
    <source>
        <dbReference type="EMBL" id="CBZ56311.1"/>
    </source>
</evidence>
<feature type="compositionally biased region" description="Polar residues" evidence="5">
    <location>
        <begin position="1227"/>
        <end position="1237"/>
    </location>
</feature>
<feature type="compositionally biased region" description="Low complexity" evidence="5">
    <location>
        <begin position="948"/>
        <end position="963"/>
    </location>
</feature>
<dbReference type="CDD" id="cd16650">
    <property type="entry name" value="SP-RING_PIAS-like"/>
    <property type="match status" value="1"/>
</dbReference>
<feature type="compositionally biased region" description="Low complexity" evidence="5">
    <location>
        <begin position="1009"/>
        <end position="1019"/>
    </location>
</feature>
<feature type="compositionally biased region" description="Low complexity" evidence="5">
    <location>
        <begin position="979"/>
        <end position="995"/>
    </location>
</feature>
<dbReference type="GO" id="GO:0016925">
    <property type="term" value="P:protein sumoylation"/>
    <property type="evidence" value="ECO:0007669"/>
    <property type="project" value="TreeGrafter"/>
</dbReference>
<dbReference type="PROSITE" id="PS51044">
    <property type="entry name" value="ZF_SP_RING"/>
    <property type="match status" value="1"/>
</dbReference>
<feature type="domain" description="SP-RING-type" evidence="6">
    <location>
        <begin position="404"/>
        <end position="495"/>
    </location>
</feature>
<keyword evidence="2 4" id="KW-0863">Zinc-finger</keyword>
<feature type="compositionally biased region" description="Basic and acidic residues" evidence="5">
    <location>
        <begin position="1661"/>
        <end position="1672"/>
    </location>
</feature>
<dbReference type="eggNOG" id="KOG2169">
    <property type="taxonomic scope" value="Eukaryota"/>
</dbReference>
<dbReference type="OrthoDB" id="28127at2759"/>
<organism evidence="7 9">
    <name type="scientific">Neospora caninum (strain Liverpool)</name>
    <dbReference type="NCBI Taxonomy" id="572307"/>
    <lineage>
        <taxon>Eukaryota</taxon>
        <taxon>Sar</taxon>
        <taxon>Alveolata</taxon>
        <taxon>Apicomplexa</taxon>
        <taxon>Conoidasida</taxon>
        <taxon>Coccidia</taxon>
        <taxon>Eucoccidiorida</taxon>
        <taxon>Eimeriorina</taxon>
        <taxon>Sarcocystidae</taxon>
        <taxon>Neospora</taxon>
    </lineage>
</organism>
<feature type="compositionally biased region" description="Basic and acidic residues" evidence="5">
    <location>
        <begin position="538"/>
        <end position="553"/>
    </location>
</feature>
<dbReference type="PANTHER" id="PTHR10782:SF4">
    <property type="entry name" value="TONALLI, ISOFORM E"/>
    <property type="match status" value="1"/>
</dbReference>
<evidence type="ECO:0000256" key="2">
    <source>
        <dbReference type="ARBA" id="ARBA00022771"/>
    </source>
</evidence>
<keyword evidence="1" id="KW-0479">Metal-binding</keyword>
<dbReference type="GO" id="GO:0000785">
    <property type="term" value="C:chromatin"/>
    <property type="evidence" value="ECO:0007669"/>
    <property type="project" value="TreeGrafter"/>
</dbReference>
<keyword evidence="9" id="KW-1185">Reference proteome</keyword>
<dbReference type="InterPro" id="IPR004181">
    <property type="entry name" value="Znf_MIZ"/>
</dbReference>
<dbReference type="GeneID" id="13445534"/>
<dbReference type="Gene3D" id="2.60.120.780">
    <property type="entry name" value="PINIT domain"/>
    <property type="match status" value="1"/>
</dbReference>
<feature type="compositionally biased region" description="Basic and acidic residues" evidence="5">
    <location>
        <begin position="765"/>
        <end position="776"/>
    </location>
</feature>
<dbReference type="GO" id="GO:0061665">
    <property type="term" value="F:SUMO ligase activity"/>
    <property type="evidence" value="ECO:0007669"/>
    <property type="project" value="TreeGrafter"/>
</dbReference>
<feature type="compositionally biased region" description="Basic and acidic residues" evidence="5">
    <location>
        <begin position="513"/>
        <end position="523"/>
    </location>
</feature>
<keyword evidence="3" id="KW-0862">Zinc</keyword>
<dbReference type="PANTHER" id="PTHR10782">
    <property type="entry name" value="ZINC FINGER MIZ DOMAIN-CONTAINING PROTEIN"/>
    <property type="match status" value="1"/>
</dbReference>